<dbReference type="Proteomes" id="UP000054279">
    <property type="component" value="Unassembled WGS sequence"/>
</dbReference>
<evidence type="ECO:0000313" key="1">
    <source>
        <dbReference type="EMBL" id="KIJ37671.1"/>
    </source>
</evidence>
<organism evidence="1 2">
    <name type="scientific">Sphaerobolus stellatus (strain SS14)</name>
    <dbReference type="NCBI Taxonomy" id="990650"/>
    <lineage>
        <taxon>Eukaryota</taxon>
        <taxon>Fungi</taxon>
        <taxon>Dikarya</taxon>
        <taxon>Basidiomycota</taxon>
        <taxon>Agaricomycotina</taxon>
        <taxon>Agaricomycetes</taxon>
        <taxon>Phallomycetidae</taxon>
        <taxon>Geastrales</taxon>
        <taxon>Sphaerobolaceae</taxon>
        <taxon>Sphaerobolus</taxon>
    </lineage>
</organism>
<dbReference type="EMBL" id="KN837167">
    <property type="protein sequence ID" value="KIJ37671.1"/>
    <property type="molecule type" value="Genomic_DNA"/>
</dbReference>
<proteinExistence type="predicted"/>
<accession>A0A0C9VJQ7</accession>
<sequence>MPATTTPPPPPCSIIVVEAACPSIEHISLTQSERERGCVSDASREVLRYVESWGIILYLFIIEFPPHVPVPHMPHSPVHDDPSDLPILRILQGDPFI</sequence>
<protein>
    <submittedName>
        <fullName evidence="1">Uncharacterized protein</fullName>
    </submittedName>
</protein>
<dbReference type="HOGENOM" id="CLU_2348058_0_0_1"/>
<reference evidence="1 2" key="1">
    <citation type="submission" date="2014-06" db="EMBL/GenBank/DDBJ databases">
        <title>Evolutionary Origins and Diversification of the Mycorrhizal Mutualists.</title>
        <authorList>
            <consortium name="DOE Joint Genome Institute"/>
            <consortium name="Mycorrhizal Genomics Consortium"/>
            <person name="Kohler A."/>
            <person name="Kuo A."/>
            <person name="Nagy L.G."/>
            <person name="Floudas D."/>
            <person name="Copeland A."/>
            <person name="Barry K.W."/>
            <person name="Cichocki N."/>
            <person name="Veneault-Fourrey C."/>
            <person name="LaButti K."/>
            <person name="Lindquist E.A."/>
            <person name="Lipzen A."/>
            <person name="Lundell T."/>
            <person name="Morin E."/>
            <person name="Murat C."/>
            <person name="Riley R."/>
            <person name="Ohm R."/>
            <person name="Sun H."/>
            <person name="Tunlid A."/>
            <person name="Henrissat B."/>
            <person name="Grigoriev I.V."/>
            <person name="Hibbett D.S."/>
            <person name="Martin F."/>
        </authorList>
    </citation>
    <scope>NUCLEOTIDE SEQUENCE [LARGE SCALE GENOMIC DNA]</scope>
    <source>
        <strain evidence="1 2">SS14</strain>
    </source>
</reference>
<evidence type="ECO:0000313" key="2">
    <source>
        <dbReference type="Proteomes" id="UP000054279"/>
    </source>
</evidence>
<name>A0A0C9VJQ7_SPHS4</name>
<gene>
    <name evidence="1" type="ORF">M422DRAFT_259768</name>
</gene>
<keyword evidence="2" id="KW-1185">Reference proteome</keyword>
<dbReference type="AlphaFoldDB" id="A0A0C9VJQ7"/>